<organism evidence="1 2">
    <name type="scientific">Chitinophaga niabensis</name>
    <dbReference type="NCBI Taxonomy" id="536979"/>
    <lineage>
        <taxon>Bacteria</taxon>
        <taxon>Pseudomonadati</taxon>
        <taxon>Bacteroidota</taxon>
        <taxon>Chitinophagia</taxon>
        <taxon>Chitinophagales</taxon>
        <taxon>Chitinophagaceae</taxon>
        <taxon>Chitinophaga</taxon>
    </lineage>
</organism>
<dbReference type="AlphaFoldDB" id="A0A1N6JM16"/>
<accession>A0A1N6JM16</accession>
<dbReference type="Pfam" id="PF13618">
    <property type="entry name" value="Gluconate_2-dh3"/>
    <property type="match status" value="1"/>
</dbReference>
<sequence length="228" mass="25346">MDRRESLKALMIGTLSSGVILSACDPKPKEEAKAGAGVLKDYGRQPEEVLRDNALLAEKFFTDAEMKTIAVLVDIIIPKDEHSGSATDAKVPDFIEFIVKDQPKFQTPIRGGLRWLDMHCLKKHNKSFTELAAAEQLGVVDEIAFPERATPFVSQGVAFFSTIRNLTATGFFTSKMGLEDLGYKGNQPNEWDGVPEDVLQQYGLAYDEKMLAVCLKKEDRGKIMTWEA</sequence>
<name>A0A1N6JM16_9BACT</name>
<evidence type="ECO:0000313" key="1">
    <source>
        <dbReference type="EMBL" id="SIO45217.1"/>
    </source>
</evidence>
<dbReference type="Proteomes" id="UP000185003">
    <property type="component" value="Unassembled WGS sequence"/>
</dbReference>
<evidence type="ECO:0000313" key="2">
    <source>
        <dbReference type="Proteomes" id="UP000185003"/>
    </source>
</evidence>
<dbReference type="RefSeq" id="WP_074241524.1">
    <property type="nucleotide sequence ID" value="NZ_FSRA01000002.1"/>
</dbReference>
<dbReference type="STRING" id="536979.SAMN04488055_4152"/>
<protein>
    <submittedName>
        <fullName evidence="1">Gluconate 2-dehydrogenase subunit 3</fullName>
    </submittedName>
</protein>
<dbReference type="OrthoDB" id="129242at2"/>
<keyword evidence="2" id="KW-1185">Reference proteome</keyword>
<proteinExistence type="predicted"/>
<dbReference type="PROSITE" id="PS51257">
    <property type="entry name" value="PROKAR_LIPOPROTEIN"/>
    <property type="match status" value="1"/>
</dbReference>
<dbReference type="EMBL" id="FSRA01000002">
    <property type="protein sequence ID" value="SIO45217.1"/>
    <property type="molecule type" value="Genomic_DNA"/>
</dbReference>
<gene>
    <name evidence="1" type="ORF">SAMN04488055_4152</name>
</gene>
<dbReference type="InterPro" id="IPR027056">
    <property type="entry name" value="Gluconate_2DH_su3"/>
</dbReference>
<reference evidence="2" key="1">
    <citation type="submission" date="2016-11" db="EMBL/GenBank/DDBJ databases">
        <authorList>
            <person name="Varghese N."/>
            <person name="Submissions S."/>
        </authorList>
    </citation>
    <scope>NUCLEOTIDE SEQUENCE [LARGE SCALE GENOMIC DNA]</scope>
    <source>
        <strain evidence="2">DSM 24787</strain>
    </source>
</reference>